<protein>
    <submittedName>
        <fullName evidence="8">Thiol-disulfide isomerase/thioredoxin</fullName>
    </submittedName>
</protein>
<dbReference type="PANTHER" id="PTHR42852:SF6">
    <property type="entry name" value="THIOL:DISULFIDE INTERCHANGE PROTEIN DSBE"/>
    <property type="match status" value="1"/>
</dbReference>
<evidence type="ECO:0000256" key="4">
    <source>
        <dbReference type="ARBA" id="ARBA00023157"/>
    </source>
</evidence>
<keyword evidence="9" id="KW-1185">Reference proteome</keyword>
<dbReference type="InterPro" id="IPR050553">
    <property type="entry name" value="Thioredoxin_ResA/DsbE_sf"/>
</dbReference>
<keyword evidence="5" id="KW-0676">Redox-active center</keyword>
<dbReference type="RefSeq" id="WP_179529773.1">
    <property type="nucleotide sequence ID" value="NZ_BAAAPP010000002.1"/>
</dbReference>
<reference evidence="8 9" key="1">
    <citation type="submission" date="2020-07" db="EMBL/GenBank/DDBJ databases">
        <title>Sequencing the genomes of 1000 actinobacteria strains.</title>
        <authorList>
            <person name="Klenk H.-P."/>
        </authorList>
    </citation>
    <scope>NUCLEOTIDE SEQUENCE [LARGE SCALE GENOMIC DNA]</scope>
    <source>
        <strain evidence="8 9">DSM 18248</strain>
    </source>
</reference>
<evidence type="ECO:0000313" key="8">
    <source>
        <dbReference type="EMBL" id="NYI08695.1"/>
    </source>
</evidence>
<feature type="region of interest" description="Disordered" evidence="6">
    <location>
        <begin position="190"/>
        <end position="213"/>
    </location>
</feature>
<feature type="domain" description="Thioredoxin" evidence="7">
    <location>
        <begin position="52"/>
        <end position="195"/>
    </location>
</feature>
<dbReference type="InterPro" id="IPR013740">
    <property type="entry name" value="Redoxin"/>
</dbReference>
<dbReference type="Proteomes" id="UP000537326">
    <property type="component" value="Unassembled WGS sequence"/>
</dbReference>
<dbReference type="Pfam" id="PF08534">
    <property type="entry name" value="Redoxin"/>
    <property type="match status" value="1"/>
</dbReference>
<dbReference type="PANTHER" id="PTHR42852">
    <property type="entry name" value="THIOL:DISULFIDE INTERCHANGE PROTEIN DSBE"/>
    <property type="match status" value="1"/>
</dbReference>
<sequence>MPASLRAPRALRLLPALLLPTVLLSGLLAGCSDLTGTGDLDYVPGNGGVVEFAQEDRQPPVELSGETTTGEDYTFSPGTVTVVNVWWSGCGPCIKEMPMLTELAAAYDGDVDFLGINIRDTSAANARSFERDRGVEYPSIYAPDGDALLAFTGRTSPRSTPTTLVLDEDGVVVSLVNGEIPSRTTLTDLVEDAGGPPAPAPVPSAPDEEVADG</sequence>
<keyword evidence="8" id="KW-0413">Isomerase</keyword>
<name>A0A7Z0C0I0_9ACTN</name>
<dbReference type="GO" id="GO:0030313">
    <property type="term" value="C:cell envelope"/>
    <property type="evidence" value="ECO:0007669"/>
    <property type="project" value="UniProtKB-SubCell"/>
</dbReference>
<dbReference type="EMBL" id="JACBZI010000001">
    <property type="protein sequence ID" value="NYI08695.1"/>
    <property type="molecule type" value="Genomic_DNA"/>
</dbReference>
<evidence type="ECO:0000259" key="7">
    <source>
        <dbReference type="PROSITE" id="PS51352"/>
    </source>
</evidence>
<dbReference type="InterPro" id="IPR036249">
    <property type="entry name" value="Thioredoxin-like_sf"/>
</dbReference>
<comment type="subcellular location">
    <subcellularLocation>
        <location evidence="1">Cell envelope</location>
    </subcellularLocation>
</comment>
<keyword evidence="3" id="KW-0735">Signal-anchor</keyword>
<dbReference type="InterPro" id="IPR013766">
    <property type="entry name" value="Thioredoxin_domain"/>
</dbReference>
<dbReference type="PROSITE" id="PS51352">
    <property type="entry name" value="THIOREDOXIN_2"/>
    <property type="match status" value="1"/>
</dbReference>
<gene>
    <name evidence="8" type="ORF">BKA05_000210</name>
</gene>
<evidence type="ECO:0000256" key="3">
    <source>
        <dbReference type="ARBA" id="ARBA00022968"/>
    </source>
</evidence>
<dbReference type="Gene3D" id="3.40.30.10">
    <property type="entry name" value="Glutaredoxin"/>
    <property type="match status" value="1"/>
</dbReference>
<proteinExistence type="predicted"/>
<evidence type="ECO:0000256" key="6">
    <source>
        <dbReference type="SAM" id="MobiDB-lite"/>
    </source>
</evidence>
<keyword evidence="2" id="KW-0201">Cytochrome c-type biogenesis</keyword>
<evidence type="ECO:0000256" key="1">
    <source>
        <dbReference type="ARBA" id="ARBA00004196"/>
    </source>
</evidence>
<dbReference type="SUPFAM" id="SSF52833">
    <property type="entry name" value="Thioredoxin-like"/>
    <property type="match status" value="1"/>
</dbReference>
<evidence type="ECO:0000256" key="5">
    <source>
        <dbReference type="ARBA" id="ARBA00023284"/>
    </source>
</evidence>
<dbReference type="AlphaFoldDB" id="A0A7Z0C0I0"/>
<keyword evidence="4" id="KW-1015">Disulfide bond</keyword>
<evidence type="ECO:0000313" key="9">
    <source>
        <dbReference type="Proteomes" id="UP000537326"/>
    </source>
</evidence>
<dbReference type="GO" id="GO:0016853">
    <property type="term" value="F:isomerase activity"/>
    <property type="evidence" value="ECO:0007669"/>
    <property type="project" value="UniProtKB-KW"/>
</dbReference>
<dbReference type="GO" id="GO:0016491">
    <property type="term" value="F:oxidoreductase activity"/>
    <property type="evidence" value="ECO:0007669"/>
    <property type="project" value="InterPro"/>
</dbReference>
<comment type="caution">
    <text evidence="8">The sequence shown here is derived from an EMBL/GenBank/DDBJ whole genome shotgun (WGS) entry which is preliminary data.</text>
</comment>
<accession>A0A7Z0C0I0</accession>
<dbReference type="GO" id="GO:0017004">
    <property type="term" value="P:cytochrome complex assembly"/>
    <property type="evidence" value="ECO:0007669"/>
    <property type="project" value="UniProtKB-KW"/>
</dbReference>
<dbReference type="PROSITE" id="PS51257">
    <property type="entry name" value="PROKAR_LIPOPROTEIN"/>
    <property type="match status" value="1"/>
</dbReference>
<organism evidence="8 9">
    <name type="scientific">Nocardioides marinus</name>
    <dbReference type="NCBI Taxonomy" id="374514"/>
    <lineage>
        <taxon>Bacteria</taxon>
        <taxon>Bacillati</taxon>
        <taxon>Actinomycetota</taxon>
        <taxon>Actinomycetes</taxon>
        <taxon>Propionibacteriales</taxon>
        <taxon>Nocardioidaceae</taxon>
        <taxon>Nocardioides</taxon>
    </lineage>
</organism>
<evidence type="ECO:0000256" key="2">
    <source>
        <dbReference type="ARBA" id="ARBA00022748"/>
    </source>
</evidence>
<dbReference type="CDD" id="cd02966">
    <property type="entry name" value="TlpA_like_family"/>
    <property type="match status" value="1"/>
</dbReference>
<keyword evidence="3" id="KW-0812">Transmembrane</keyword>